<feature type="transmembrane region" description="Helical" evidence="1">
    <location>
        <begin position="91"/>
        <end position="109"/>
    </location>
</feature>
<feature type="transmembrane region" description="Helical" evidence="1">
    <location>
        <begin position="24"/>
        <end position="47"/>
    </location>
</feature>
<dbReference type="RefSeq" id="WP_270046350.1">
    <property type="nucleotide sequence ID" value="NZ_JAPDOD010000087.1"/>
</dbReference>
<keyword evidence="1" id="KW-0812">Transmembrane</keyword>
<keyword evidence="3" id="KW-1185">Reference proteome</keyword>
<evidence type="ECO:0000256" key="1">
    <source>
        <dbReference type="SAM" id="Phobius"/>
    </source>
</evidence>
<name>A0A9X3SBL8_9ACTN</name>
<sequence length="113" mass="13028">MTETFRQLPRPPKRSEKTANTDGLIAAAVLFMFALFPRLWILGFWIFSYGLDDAYSSWIIPAVGFVVAPWTTLLYAWMWAINSNSVSGWEWLPVAVGALLDLWFLWIVARLMR</sequence>
<feature type="transmembrane region" description="Helical" evidence="1">
    <location>
        <begin position="59"/>
        <end position="79"/>
    </location>
</feature>
<reference evidence="2" key="1">
    <citation type="submission" date="2022-10" db="EMBL/GenBank/DDBJ databases">
        <title>The WGS of Solirubrobacter ginsenosidimutans DSM 21036.</title>
        <authorList>
            <person name="Jiang Z."/>
        </authorList>
    </citation>
    <scope>NUCLEOTIDE SEQUENCE</scope>
    <source>
        <strain evidence="2">DSM 21036</strain>
    </source>
</reference>
<gene>
    <name evidence="2" type="ORF">OM076_42955</name>
</gene>
<evidence type="ECO:0000313" key="3">
    <source>
        <dbReference type="Proteomes" id="UP001149140"/>
    </source>
</evidence>
<dbReference type="AlphaFoldDB" id="A0A9X3SBL8"/>
<comment type="caution">
    <text evidence="2">The sequence shown here is derived from an EMBL/GenBank/DDBJ whole genome shotgun (WGS) entry which is preliminary data.</text>
</comment>
<dbReference type="Proteomes" id="UP001149140">
    <property type="component" value="Unassembled WGS sequence"/>
</dbReference>
<protein>
    <submittedName>
        <fullName evidence="2">Uncharacterized protein</fullName>
    </submittedName>
</protein>
<organism evidence="2 3">
    <name type="scientific">Solirubrobacter ginsenosidimutans</name>
    <dbReference type="NCBI Taxonomy" id="490573"/>
    <lineage>
        <taxon>Bacteria</taxon>
        <taxon>Bacillati</taxon>
        <taxon>Actinomycetota</taxon>
        <taxon>Thermoleophilia</taxon>
        <taxon>Solirubrobacterales</taxon>
        <taxon>Solirubrobacteraceae</taxon>
        <taxon>Solirubrobacter</taxon>
    </lineage>
</organism>
<keyword evidence="1" id="KW-0472">Membrane</keyword>
<dbReference type="EMBL" id="JAPDOD010000087">
    <property type="protein sequence ID" value="MDA0167098.1"/>
    <property type="molecule type" value="Genomic_DNA"/>
</dbReference>
<evidence type="ECO:0000313" key="2">
    <source>
        <dbReference type="EMBL" id="MDA0167098.1"/>
    </source>
</evidence>
<proteinExistence type="predicted"/>
<keyword evidence="1" id="KW-1133">Transmembrane helix</keyword>
<accession>A0A9X3SBL8</accession>